<name>A0A920CQJ8_9BACL</name>
<dbReference type="EMBL" id="BORT01000026">
    <property type="protein sequence ID" value="GIO49931.1"/>
    <property type="molecule type" value="Genomic_DNA"/>
</dbReference>
<dbReference type="Gene3D" id="3.40.50.1820">
    <property type="entry name" value="alpha/beta hydrolase"/>
    <property type="match status" value="1"/>
</dbReference>
<evidence type="ECO:0000313" key="3">
    <source>
        <dbReference type="Proteomes" id="UP000682811"/>
    </source>
</evidence>
<protein>
    <submittedName>
        <fullName evidence="2">Exported protein</fullName>
    </submittedName>
</protein>
<dbReference type="InterPro" id="IPR000073">
    <property type="entry name" value="AB_hydrolase_1"/>
</dbReference>
<dbReference type="SUPFAM" id="SSF53474">
    <property type="entry name" value="alpha/beta-Hydrolases"/>
    <property type="match status" value="1"/>
</dbReference>
<evidence type="ECO:0000259" key="1">
    <source>
        <dbReference type="Pfam" id="PF00561"/>
    </source>
</evidence>
<sequence length="338" mass="37797">MEWWIAALIAAFAALAAACITQYAFVQMTQMKALSHQQTFEALERAGARLRDFFDPLPKEDVQIQSHDGLRLSGVVVKARHDSPKWVILVHGYTTSLPASIPFMEIFREEGFNLLLIDQRRHGKSEGKYTTYGYHEKHDVAAWIQYLKDNYGGNLMIGLHGVSLGGSTVLEYLPLSGPEVKFVIADCPYSDLTRLMHHQIQKLNHIPAALFLPLVDKRLRRRIGFTLSQVSPLRSVQKSSIPLMFIHGTKDHYIPPEMSEELFAAATGPKRLLLVEGATHGFALDADPLLYKKSVQEFVREVLSGCVGPSEAPEPALERKWPEENDCVGLPLTEAPNA</sequence>
<evidence type="ECO:0000313" key="2">
    <source>
        <dbReference type="EMBL" id="GIO49931.1"/>
    </source>
</evidence>
<accession>A0A920CQJ8</accession>
<dbReference type="PANTHER" id="PTHR43358">
    <property type="entry name" value="ALPHA/BETA-HYDROLASE"/>
    <property type="match status" value="1"/>
</dbReference>
<dbReference type="InterPro" id="IPR052920">
    <property type="entry name" value="DNA-binding_regulatory"/>
</dbReference>
<dbReference type="Proteomes" id="UP000682811">
    <property type="component" value="Unassembled WGS sequence"/>
</dbReference>
<dbReference type="RefSeq" id="WP_212980271.1">
    <property type="nucleotide sequence ID" value="NZ_AP025343.1"/>
</dbReference>
<feature type="domain" description="AB hydrolase-1" evidence="1">
    <location>
        <begin position="86"/>
        <end position="201"/>
    </location>
</feature>
<dbReference type="PANTHER" id="PTHR43358:SF4">
    <property type="entry name" value="ALPHA_BETA HYDROLASE FOLD-1 DOMAIN-CONTAINING PROTEIN"/>
    <property type="match status" value="1"/>
</dbReference>
<organism evidence="2 3">
    <name type="scientific">Paenibacillus azoreducens</name>
    <dbReference type="NCBI Taxonomy" id="116718"/>
    <lineage>
        <taxon>Bacteria</taxon>
        <taxon>Bacillati</taxon>
        <taxon>Bacillota</taxon>
        <taxon>Bacilli</taxon>
        <taxon>Bacillales</taxon>
        <taxon>Paenibacillaceae</taxon>
        <taxon>Paenibacillus</taxon>
    </lineage>
</organism>
<dbReference type="InterPro" id="IPR029058">
    <property type="entry name" value="AB_hydrolase_fold"/>
</dbReference>
<reference evidence="2 3" key="1">
    <citation type="submission" date="2021-03" db="EMBL/GenBank/DDBJ databases">
        <title>Antimicrobial resistance genes in bacteria isolated from Japanese honey, and their potential for conferring macrolide and lincosamide resistance in the American foulbrood pathogen Paenibacillus larvae.</title>
        <authorList>
            <person name="Okamoto M."/>
            <person name="Kumagai M."/>
            <person name="Kanamori H."/>
            <person name="Takamatsu D."/>
        </authorList>
    </citation>
    <scope>NUCLEOTIDE SEQUENCE [LARGE SCALE GENOMIC DNA]</scope>
    <source>
        <strain evidence="2 3">J34TS1</strain>
    </source>
</reference>
<comment type="caution">
    <text evidence="2">The sequence shown here is derived from an EMBL/GenBank/DDBJ whole genome shotgun (WGS) entry which is preliminary data.</text>
</comment>
<proteinExistence type="predicted"/>
<keyword evidence="3" id="KW-1185">Reference proteome</keyword>
<gene>
    <name evidence="2" type="ORF">J34TS1_46960</name>
</gene>
<dbReference type="AlphaFoldDB" id="A0A920CQJ8"/>
<dbReference type="Pfam" id="PF00561">
    <property type="entry name" value="Abhydrolase_1"/>
    <property type="match status" value="1"/>
</dbReference>